<dbReference type="GO" id="GO:0005744">
    <property type="term" value="C:TIM23 mitochondrial import inner membrane translocase complex"/>
    <property type="evidence" value="ECO:0007669"/>
    <property type="project" value="UniProtKB-UniRule"/>
</dbReference>
<keyword evidence="6 8" id="KW-0496">Mitochondrion</keyword>
<dbReference type="Pfam" id="PF08294">
    <property type="entry name" value="TIM21"/>
    <property type="match status" value="1"/>
</dbReference>
<dbReference type="OMA" id="FVSHIEY"/>
<keyword evidence="8" id="KW-0653">Protein transport</keyword>
<dbReference type="InterPro" id="IPR013261">
    <property type="entry name" value="Tim21"/>
</dbReference>
<dbReference type="PANTHER" id="PTHR13032">
    <property type="entry name" value="MITOCHONDRIAL IMPORT INNER MEMBRANE TRANSLOCASE SUBUNIT TIM21"/>
    <property type="match status" value="1"/>
</dbReference>
<evidence type="ECO:0000313" key="12">
    <source>
        <dbReference type="Proteomes" id="UP000279307"/>
    </source>
</evidence>
<evidence type="ECO:0000256" key="8">
    <source>
        <dbReference type="RuleBase" id="RU367142"/>
    </source>
</evidence>
<keyword evidence="3 8" id="KW-0812">Transmembrane</keyword>
<dbReference type="Proteomes" id="UP000053097">
    <property type="component" value="Unassembled WGS sequence"/>
</dbReference>
<dbReference type="GO" id="GO:0030150">
    <property type="term" value="P:protein import into mitochondrial matrix"/>
    <property type="evidence" value="ECO:0007669"/>
    <property type="project" value="UniProtKB-UniRule"/>
</dbReference>
<dbReference type="STRING" id="2015173.A0A026WSF2"/>
<reference evidence="10 12" key="2">
    <citation type="journal article" date="2018" name="Genome Res.">
        <title>The genomic architecture and molecular evolution of ant odorant receptors.</title>
        <authorList>
            <person name="McKenzie S.K."/>
            <person name="Kronauer D.J.C."/>
        </authorList>
    </citation>
    <scope>NUCLEOTIDE SEQUENCE [LARGE SCALE GENOMIC DNA]</scope>
    <source>
        <strain evidence="10">Clonal line C1</strain>
    </source>
</reference>
<comment type="similarity">
    <text evidence="2 8">Belongs to the TIM21 family.</text>
</comment>
<dbReference type="EMBL" id="KK107111">
    <property type="protein sequence ID" value="EZA58975.1"/>
    <property type="molecule type" value="Genomic_DNA"/>
</dbReference>
<sequence>MSLRKALNPILRTRYLITPTTSYCFTNAPNIKHNVIWYSTEKPIVKSNPNEIDKKKPKDEVKENLITAWYTVVVIGGIGLTVWIFYSLYWGLFSRKSPYSVYSEARERCLEHPQVQDALGMPIKAFGESSRRGHRRHVSHMNYIKNGVSHMKVLFYLQGTRRRATVEVDVKENKSGDYEYASLYVKVPRYGIIVIEDNQNRDIQKIEHDVVRI</sequence>
<evidence type="ECO:0000256" key="5">
    <source>
        <dbReference type="ARBA" id="ARBA00022989"/>
    </source>
</evidence>
<accession>A0A026WSF2</accession>
<reference evidence="9 11" key="1">
    <citation type="journal article" date="2014" name="Curr. Biol.">
        <title>The genome of the clonal raider ant Cerapachys biroi.</title>
        <authorList>
            <person name="Oxley P.R."/>
            <person name="Ji L."/>
            <person name="Fetter-Pruneda I."/>
            <person name="McKenzie S.K."/>
            <person name="Li C."/>
            <person name="Hu H."/>
            <person name="Zhang G."/>
            <person name="Kronauer D.J."/>
        </authorList>
    </citation>
    <scope>NUCLEOTIDE SEQUENCE [LARGE SCALE GENOMIC DNA]</scope>
</reference>
<dbReference type="PANTHER" id="PTHR13032:SF6">
    <property type="entry name" value="MITOCHONDRIAL IMPORT INNER MEMBRANE TRANSLOCASE SUBUNIT TIM21"/>
    <property type="match status" value="1"/>
</dbReference>
<dbReference type="Proteomes" id="UP000279307">
    <property type="component" value="Chromosome 11"/>
</dbReference>
<feature type="transmembrane region" description="Helical" evidence="8">
    <location>
        <begin position="68"/>
        <end position="89"/>
    </location>
</feature>
<comment type="subunit">
    <text evidence="8">Component of the TIM23 complex.</text>
</comment>
<organism evidence="9 11">
    <name type="scientific">Ooceraea biroi</name>
    <name type="common">Clonal raider ant</name>
    <name type="synonym">Cerapachys biroi</name>
    <dbReference type="NCBI Taxonomy" id="2015173"/>
    <lineage>
        <taxon>Eukaryota</taxon>
        <taxon>Metazoa</taxon>
        <taxon>Ecdysozoa</taxon>
        <taxon>Arthropoda</taxon>
        <taxon>Hexapoda</taxon>
        <taxon>Insecta</taxon>
        <taxon>Pterygota</taxon>
        <taxon>Neoptera</taxon>
        <taxon>Endopterygota</taxon>
        <taxon>Hymenoptera</taxon>
        <taxon>Apocrita</taxon>
        <taxon>Aculeata</taxon>
        <taxon>Formicoidea</taxon>
        <taxon>Formicidae</taxon>
        <taxon>Dorylinae</taxon>
        <taxon>Ooceraea</taxon>
    </lineage>
</organism>
<evidence type="ECO:0000256" key="1">
    <source>
        <dbReference type="ARBA" id="ARBA00004304"/>
    </source>
</evidence>
<dbReference type="OrthoDB" id="436405at2759"/>
<dbReference type="EMBL" id="QOIP01000011">
    <property type="protein sequence ID" value="RLU17044.1"/>
    <property type="molecule type" value="Genomic_DNA"/>
</dbReference>
<keyword evidence="8" id="KW-0813">Transport</keyword>
<comment type="subcellular location">
    <subcellularLocation>
        <location evidence="8">Mitochondrion inner membrane</location>
        <topology evidence="8">Single-pass membrane protein</topology>
    </subcellularLocation>
    <subcellularLocation>
        <location evidence="1">Mitochondrion membrane</location>
        <topology evidence="1">Single-pass membrane protein</topology>
    </subcellularLocation>
</comment>
<comment type="function">
    <text evidence="8">Essential component of the TIM23 complex, a complex that mediates the translocation of transit peptide-containing proteins across the mitochondrial inner membrane.</text>
</comment>
<dbReference type="AlphaFoldDB" id="A0A026WSF2"/>
<evidence type="ECO:0000256" key="7">
    <source>
        <dbReference type="ARBA" id="ARBA00023136"/>
    </source>
</evidence>
<dbReference type="Gene3D" id="3.10.450.320">
    <property type="entry name" value="Mitochondrial import inner membrane translocase subunit Tim21"/>
    <property type="match status" value="1"/>
</dbReference>
<keyword evidence="8" id="KW-0999">Mitochondrion inner membrane</keyword>
<evidence type="ECO:0000256" key="2">
    <source>
        <dbReference type="ARBA" id="ARBA00010867"/>
    </source>
</evidence>
<evidence type="ECO:0000256" key="6">
    <source>
        <dbReference type="ARBA" id="ARBA00023128"/>
    </source>
</evidence>
<keyword evidence="8" id="KW-0811">Translocation</keyword>
<keyword evidence="4" id="KW-0809">Transit peptide</keyword>
<evidence type="ECO:0000256" key="3">
    <source>
        <dbReference type="ARBA" id="ARBA00022692"/>
    </source>
</evidence>
<name>A0A026WSF2_OOCBI</name>
<reference evidence="10" key="3">
    <citation type="submission" date="2018-07" db="EMBL/GenBank/DDBJ databases">
        <authorList>
            <person name="Mckenzie S.K."/>
            <person name="Kronauer D.J.C."/>
        </authorList>
    </citation>
    <scope>NUCLEOTIDE SEQUENCE</scope>
    <source>
        <strain evidence="10">Clonal line C1</strain>
    </source>
</reference>
<dbReference type="InterPro" id="IPR038552">
    <property type="entry name" value="Tim21_IMS_sf"/>
</dbReference>
<proteinExistence type="inferred from homology"/>
<keyword evidence="5 8" id="KW-1133">Transmembrane helix</keyword>
<evidence type="ECO:0000313" key="11">
    <source>
        <dbReference type="Proteomes" id="UP000053097"/>
    </source>
</evidence>
<evidence type="ECO:0000313" key="10">
    <source>
        <dbReference type="EMBL" id="RLU17044.1"/>
    </source>
</evidence>
<gene>
    <name evidence="10" type="ORF">DMN91_011113</name>
    <name evidence="9" type="ORF">X777_16934</name>
</gene>
<keyword evidence="7 8" id="KW-0472">Membrane</keyword>
<protein>
    <recommendedName>
        <fullName evidence="8">Mitochondrial import inner membrane translocase subunit Tim21</fullName>
    </recommendedName>
</protein>
<evidence type="ECO:0000256" key="4">
    <source>
        <dbReference type="ARBA" id="ARBA00022946"/>
    </source>
</evidence>
<keyword evidence="11" id="KW-1185">Reference proteome</keyword>
<evidence type="ECO:0000313" key="9">
    <source>
        <dbReference type="EMBL" id="EZA58975.1"/>
    </source>
</evidence>